<dbReference type="CTD" id="20233319"/>
<feature type="coiled-coil region" evidence="1">
    <location>
        <begin position="43"/>
        <end position="94"/>
    </location>
</feature>
<proteinExistence type="predicted"/>
<dbReference type="AlphaFoldDB" id="V3ZJG8"/>
<dbReference type="OMA" id="MIFYQGS"/>
<organism evidence="2 3">
    <name type="scientific">Lottia gigantea</name>
    <name type="common">Giant owl limpet</name>
    <dbReference type="NCBI Taxonomy" id="225164"/>
    <lineage>
        <taxon>Eukaryota</taxon>
        <taxon>Metazoa</taxon>
        <taxon>Spiralia</taxon>
        <taxon>Lophotrochozoa</taxon>
        <taxon>Mollusca</taxon>
        <taxon>Gastropoda</taxon>
        <taxon>Patellogastropoda</taxon>
        <taxon>Lottioidea</taxon>
        <taxon>Lottiidae</taxon>
        <taxon>Lottia</taxon>
    </lineage>
</organism>
<keyword evidence="3" id="KW-1185">Reference proteome</keyword>
<dbReference type="PANTHER" id="PTHR34251">
    <property type="entry name" value="LEUCINE-, GLUTAMATE- AND LYSINE-RICH PROTEIN 1"/>
    <property type="match status" value="1"/>
</dbReference>
<accession>V3ZJG8</accession>
<dbReference type="OrthoDB" id="10256467at2759"/>
<dbReference type="RefSeq" id="XP_009064978.1">
    <property type="nucleotide sequence ID" value="XM_009066730.1"/>
</dbReference>
<dbReference type="InterPro" id="IPR038799">
    <property type="entry name" value="LEKR1"/>
</dbReference>
<keyword evidence="1" id="KW-0175">Coiled coil</keyword>
<reference evidence="2 3" key="1">
    <citation type="journal article" date="2013" name="Nature">
        <title>Insights into bilaterian evolution from three spiralian genomes.</title>
        <authorList>
            <person name="Simakov O."/>
            <person name="Marletaz F."/>
            <person name="Cho S.J."/>
            <person name="Edsinger-Gonzales E."/>
            <person name="Havlak P."/>
            <person name="Hellsten U."/>
            <person name="Kuo D.H."/>
            <person name="Larsson T."/>
            <person name="Lv J."/>
            <person name="Arendt D."/>
            <person name="Savage R."/>
            <person name="Osoegawa K."/>
            <person name="de Jong P."/>
            <person name="Grimwood J."/>
            <person name="Chapman J.A."/>
            <person name="Shapiro H."/>
            <person name="Aerts A."/>
            <person name="Otillar R.P."/>
            <person name="Terry A.Y."/>
            <person name="Boore J.L."/>
            <person name="Grigoriev I.V."/>
            <person name="Lindberg D.R."/>
            <person name="Seaver E.C."/>
            <person name="Weisblat D.A."/>
            <person name="Putnam N.H."/>
            <person name="Rokhsar D.S."/>
        </authorList>
    </citation>
    <scope>NUCLEOTIDE SEQUENCE [LARGE SCALE GENOMIC DNA]</scope>
</reference>
<dbReference type="Proteomes" id="UP000030746">
    <property type="component" value="Unassembled WGS sequence"/>
</dbReference>
<protein>
    <submittedName>
        <fullName evidence="2">Uncharacterized protein</fullName>
    </submittedName>
</protein>
<sequence length="94" mass="11072">MSEASGTERYTPQHPLPEEIKKMSKDETVCHFCGVSYLIHSEMKRLEDRLKEIEKELENYKGAVEREQVLIEENEKLKSVKEELENMLQSKESE</sequence>
<dbReference type="EMBL" id="KB203534">
    <property type="protein sequence ID" value="ESO84372.1"/>
    <property type="molecule type" value="Genomic_DNA"/>
</dbReference>
<dbReference type="GeneID" id="20233319"/>
<dbReference type="KEGG" id="lgi:LOTGIDRAFT_132470"/>
<evidence type="ECO:0000313" key="3">
    <source>
        <dbReference type="Proteomes" id="UP000030746"/>
    </source>
</evidence>
<evidence type="ECO:0000313" key="2">
    <source>
        <dbReference type="EMBL" id="ESO84372.1"/>
    </source>
</evidence>
<name>V3ZJG8_LOTGI</name>
<dbReference type="HOGENOM" id="CLU_090865_1_1_1"/>
<evidence type="ECO:0000256" key="1">
    <source>
        <dbReference type="SAM" id="Coils"/>
    </source>
</evidence>
<gene>
    <name evidence="2" type="ORF">LOTGIDRAFT_132470</name>
</gene>
<dbReference type="PANTHER" id="PTHR34251:SF1">
    <property type="entry name" value="LEUCINE, GLUTAMATE AND LYSINE RICH 1"/>
    <property type="match status" value="1"/>
</dbReference>